<proteinExistence type="predicted"/>
<dbReference type="Proteomes" id="UP001474120">
    <property type="component" value="Unassembled WGS sequence"/>
</dbReference>
<feature type="transmembrane region" description="Helical" evidence="1">
    <location>
        <begin position="21"/>
        <end position="44"/>
    </location>
</feature>
<evidence type="ECO:0000313" key="3">
    <source>
        <dbReference type="Proteomes" id="UP001474120"/>
    </source>
</evidence>
<accession>A0ABU9L4F6</accession>
<evidence type="ECO:0000256" key="1">
    <source>
        <dbReference type="SAM" id="Phobius"/>
    </source>
</evidence>
<dbReference type="RefSeq" id="WP_342161490.1">
    <property type="nucleotide sequence ID" value="NZ_JBCDNA010000003.1"/>
</dbReference>
<feature type="transmembrane region" description="Helical" evidence="1">
    <location>
        <begin position="56"/>
        <end position="74"/>
    </location>
</feature>
<name>A0ABU9L4F6_9FLAO</name>
<feature type="transmembrane region" description="Helical" evidence="1">
    <location>
        <begin position="189"/>
        <end position="209"/>
    </location>
</feature>
<keyword evidence="1" id="KW-1133">Transmembrane helix</keyword>
<organism evidence="2 3">
    <name type="scientific">Lutimonas vermicola</name>
    <dbReference type="NCBI Taxonomy" id="414288"/>
    <lineage>
        <taxon>Bacteria</taxon>
        <taxon>Pseudomonadati</taxon>
        <taxon>Bacteroidota</taxon>
        <taxon>Flavobacteriia</taxon>
        <taxon>Flavobacteriales</taxon>
        <taxon>Flavobacteriaceae</taxon>
        <taxon>Lutimonas</taxon>
    </lineage>
</organism>
<keyword evidence="1" id="KW-0472">Membrane</keyword>
<dbReference type="EMBL" id="JBCDNA010000003">
    <property type="protein sequence ID" value="MEL4457326.1"/>
    <property type="molecule type" value="Genomic_DNA"/>
</dbReference>
<evidence type="ECO:0000313" key="2">
    <source>
        <dbReference type="EMBL" id="MEL4457326.1"/>
    </source>
</evidence>
<reference evidence="2 3" key="1">
    <citation type="submission" date="2024-04" db="EMBL/GenBank/DDBJ databases">
        <title>whole genome sequencing of Lutimonas vermicola strain IMCC1616.</title>
        <authorList>
            <person name="Bae S.S."/>
        </authorList>
    </citation>
    <scope>NUCLEOTIDE SEQUENCE [LARGE SCALE GENOMIC DNA]</scope>
    <source>
        <strain evidence="2 3">IMCC1616</strain>
    </source>
</reference>
<feature type="transmembrane region" description="Helical" evidence="1">
    <location>
        <begin position="157"/>
        <end position="177"/>
    </location>
</feature>
<keyword evidence="1" id="KW-0812">Transmembrane</keyword>
<sequence length="220" mass="24915">MSNSFIFENKSSQTKKKLGRIFVSLLPILIALPLLFFNFFNLGVGKVNFTLDINGFTQILGSVLILSLIVERFVEGFVPDKDKSEKKLLREKNQYAINAVENNKMGILRGLIKENQPKGRKTSTDENEISKILPWILDNSKKVEDFRGKRMSKVKPIALTLGVLISISGIRFMSELFTPVNFCTWQDNYFIFVDIVLSGTVIGGGSDFVHQLMNRFDPKS</sequence>
<comment type="caution">
    <text evidence="2">The sequence shown here is derived from an EMBL/GenBank/DDBJ whole genome shotgun (WGS) entry which is preliminary data.</text>
</comment>
<gene>
    <name evidence="2" type="ORF">AABB81_15570</name>
</gene>
<protein>
    <submittedName>
        <fullName evidence="2">Uncharacterized protein</fullName>
    </submittedName>
</protein>
<keyword evidence="3" id="KW-1185">Reference proteome</keyword>